<keyword evidence="3" id="KW-0862">Zinc</keyword>
<dbReference type="InterPro" id="IPR002999">
    <property type="entry name" value="Tudor"/>
</dbReference>
<evidence type="ECO:0000256" key="4">
    <source>
        <dbReference type="PROSITE-ProRule" id="PRU00134"/>
    </source>
</evidence>
<dbReference type="SUPFAM" id="SSF63748">
    <property type="entry name" value="Tudor/PWWP/MBT"/>
    <property type="match status" value="3"/>
</dbReference>
<dbReference type="Pfam" id="PF00076">
    <property type="entry name" value="RRM_1"/>
    <property type="match status" value="1"/>
</dbReference>
<dbReference type="Pfam" id="PF01753">
    <property type="entry name" value="zf-MYND"/>
    <property type="match status" value="1"/>
</dbReference>
<organism evidence="11 13">
    <name type="scientific">Branchiostoma floridae</name>
    <name type="common">Florida lancelet</name>
    <name type="synonym">Amphioxus</name>
    <dbReference type="NCBI Taxonomy" id="7739"/>
    <lineage>
        <taxon>Eukaryota</taxon>
        <taxon>Metazoa</taxon>
        <taxon>Chordata</taxon>
        <taxon>Cephalochordata</taxon>
        <taxon>Leptocardii</taxon>
        <taxon>Amphioxiformes</taxon>
        <taxon>Branchiostomatidae</taxon>
        <taxon>Branchiostoma</taxon>
    </lineage>
</organism>
<reference evidence="12 13" key="2">
    <citation type="submission" date="2025-04" db="UniProtKB">
        <authorList>
            <consortium name="RefSeq"/>
        </authorList>
    </citation>
    <scope>IDENTIFICATION</scope>
    <source>
        <strain evidence="12 13">S238N-H82</strain>
        <tissue evidence="12 13">Testes</tissue>
    </source>
</reference>
<dbReference type="FunFam" id="2.30.30.140:FF:000018">
    <property type="entry name" value="Serine/threonine-protein kinase 31"/>
    <property type="match status" value="2"/>
</dbReference>
<feature type="compositionally biased region" description="Polar residues" evidence="7">
    <location>
        <begin position="1206"/>
        <end position="1215"/>
    </location>
</feature>
<feature type="domain" description="RRM" evidence="8">
    <location>
        <begin position="59"/>
        <end position="137"/>
    </location>
</feature>
<feature type="domain" description="Tudor" evidence="9">
    <location>
        <begin position="574"/>
        <end position="632"/>
    </location>
</feature>
<evidence type="ECO:0000256" key="3">
    <source>
        <dbReference type="ARBA" id="ARBA00022833"/>
    </source>
</evidence>
<dbReference type="InterPro" id="IPR050621">
    <property type="entry name" value="Tudor_domain_containing"/>
</dbReference>
<dbReference type="InterPro" id="IPR012677">
    <property type="entry name" value="Nucleotide-bd_a/b_plait_sf"/>
</dbReference>
<dbReference type="CDD" id="cd23024">
    <property type="entry name" value="zf-HIT_ZNHIT2-3"/>
    <property type="match status" value="1"/>
</dbReference>
<dbReference type="SMART" id="SM00360">
    <property type="entry name" value="RRM"/>
    <property type="match status" value="1"/>
</dbReference>
<accession>A0A9J7L083</accession>
<dbReference type="OrthoDB" id="341421at2759"/>
<dbReference type="Proteomes" id="UP000001554">
    <property type="component" value="Chromosome 4"/>
</dbReference>
<keyword evidence="11" id="KW-1185">Reference proteome</keyword>
<dbReference type="GO" id="GO:0003723">
    <property type="term" value="F:RNA binding"/>
    <property type="evidence" value="ECO:0007669"/>
    <property type="project" value="UniProtKB-UniRule"/>
</dbReference>
<dbReference type="OMA" id="INTEMEM"/>
<feature type="compositionally biased region" description="Basic and acidic residues" evidence="7">
    <location>
        <begin position="139"/>
        <end position="152"/>
    </location>
</feature>
<protein>
    <submittedName>
        <fullName evidence="12 13">Tudor domain-containing protein 1-like</fullName>
    </submittedName>
</protein>
<dbReference type="RefSeq" id="XP_035672952.1">
    <property type="nucleotide sequence ID" value="XM_035817059.1"/>
</dbReference>
<dbReference type="GeneID" id="118413535"/>
<dbReference type="Gene3D" id="2.40.50.90">
    <property type="match status" value="3"/>
</dbReference>
<evidence type="ECO:0000259" key="8">
    <source>
        <dbReference type="PROSITE" id="PS50102"/>
    </source>
</evidence>
<feature type="compositionally biased region" description="Pro residues" evidence="7">
    <location>
        <begin position="214"/>
        <end position="226"/>
    </location>
</feature>
<dbReference type="PANTHER" id="PTHR22948:SF72">
    <property type="entry name" value="TUDOR DOMAIN-CONTAINING PROTEIN"/>
    <property type="match status" value="1"/>
</dbReference>
<feature type="compositionally biased region" description="Polar residues" evidence="7">
    <location>
        <begin position="972"/>
        <end position="981"/>
    </location>
</feature>
<dbReference type="Gene3D" id="3.30.70.330">
    <property type="match status" value="1"/>
</dbReference>
<dbReference type="PANTHER" id="PTHR22948">
    <property type="entry name" value="TUDOR DOMAIN CONTAINING PROTEIN"/>
    <property type="match status" value="1"/>
</dbReference>
<dbReference type="GO" id="GO:0008270">
    <property type="term" value="F:zinc ion binding"/>
    <property type="evidence" value="ECO:0007669"/>
    <property type="project" value="UniProtKB-KW"/>
</dbReference>
<dbReference type="PROSITE" id="PS50865">
    <property type="entry name" value="ZF_MYND_2"/>
    <property type="match status" value="1"/>
</dbReference>
<dbReference type="KEGG" id="bfo:118413535"/>
<keyword evidence="5" id="KW-0694">RNA-binding</keyword>
<dbReference type="InterPro" id="IPR000504">
    <property type="entry name" value="RRM_dom"/>
</dbReference>
<feature type="region of interest" description="Disordered" evidence="7">
    <location>
        <begin position="482"/>
        <end position="507"/>
    </location>
</feature>
<dbReference type="SUPFAM" id="SSF54928">
    <property type="entry name" value="RNA-binding domain, RBD"/>
    <property type="match status" value="1"/>
</dbReference>
<dbReference type="RefSeq" id="XP_035672953.1">
    <property type="nucleotide sequence ID" value="XM_035817060.1"/>
</dbReference>
<dbReference type="Gene3D" id="6.10.140.2220">
    <property type="match status" value="1"/>
</dbReference>
<keyword evidence="6" id="KW-0175">Coiled coil</keyword>
<evidence type="ECO:0000259" key="10">
    <source>
        <dbReference type="PROSITE" id="PS50865"/>
    </source>
</evidence>
<feature type="compositionally biased region" description="Polar residues" evidence="7">
    <location>
        <begin position="228"/>
        <end position="256"/>
    </location>
</feature>
<feature type="compositionally biased region" description="Polar residues" evidence="7">
    <location>
        <begin position="386"/>
        <end position="403"/>
    </location>
</feature>
<dbReference type="InterPro" id="IPR035979">
    <property type="entry name" value="RBD_domain_sf"/>
</dbReference>
<evidence type="ECO:0000313" key="11">
    <source>
        <dbReference type="Proteomes" id="UP000001554"/>
    </source>
</evidence>
<dbReference type="PROSITE" id="PS50102">
    <property type="entry name" value="RRM"/>
    <property type="match status" value="1"/>
</dbReference>
<keyword evidence="2 4" id="KW-0863">Zinc-finger</keyword>
<name>A0A9J7L083_BRAFL</name>
<feature type="region of interest" description="Disordered" evidence="7">
    <location>
        <begin position="1"/>
        <end position="57"/>
    </location>
</feature>
<feature type="region of interest" description="Disordered" evidence="7">
    <location>
        <begin position="1181"/>
        <end position="1215"/>
    </location>
</feature>
<evidence type="ECO:0000259" key="9">
    <source>
        <dbReference type="PROSITE" id="PS50304"/>
    </source>
</evidence>
<feature type="compositionally biased region" description="Pro residues" evidence="7">
    <location>
        <begin position="497"/>
        <end position="507"/>
    </location>
</feature>
<feature type="compositionally biased region" description="Low complexity" evidence="7">
    <location>
        <begin position="906"/>
        <end position="924"/>
    </location>
</feature>
<feature type="domain" description="MYND-type" evidence="10">
    <location>
        <begin position="409"/>
        <end position="444"/>
    </location>
</feature>
<feature type="compositionally biased region" description="Polar residues" evidence="7">
    <location>
        <begin position="364"/>
        <end position="374"/>
    </location>
</feature>
<evidence type="ECO:0000256" key="5">
    <source>
        <dbReference type="PROSITE-ProRule" id="PRU00176"/>
    </source>
</evidence>
<evidence type="ECO:0000256" key="7">
    <source>
        <dbReference type="SAM" id="MobiDB-lite"/>
    </source>
</evidence>
<dbReference type="InterPro" id="IPR002893">
    <property type="entry name" value="Znf_MYND"/>
</dbReference>
<dbReference type="CDD" id="cd00590">
    <property type="entry name" value="RRM_SF"/>
    <property type="match status" value="1"/>
</dbReference>
<feature type="region of interest" description="Disordered" evidence="7">
    <location>
        <begin position="132"/>
        <end position="407"/>
    </location>
</feature>
<evidence type="ECO:0000313" key="12">
    <source>
        <dbReference type="RefSeq" id="XP_035672952.1"/>
    </source>
</evidence>
<feature type="region of interest" description="Disordered" evidence="7">
    <location>
        <begin position="906"/>
        <end position="989"/>
    </location>
</feature>
<dbReference type="PROSITE" id="PS50304">
    <property type="entry name" value="TUDOR"/>
    <property type="match status" value="3"/>
</dbReference>
<dbReference type="Gene3D" id="2.30.30.140">
    <property type="match status" value="3"/>
</dbReference>
<dbReference type="Pfam" id="PF00567">
    <property type="entry name" value="TUDOR"/>
    <property type="match status" value="3"/>
</dbReference>
<feature type="domain" description="Tudor" evidence="9">
    <location>
        <begin position="774"/>
        <end position="833"/>
    </location>
</feature>
<evidence type="ECO:0000256" key="6">
    <source>
        <dbReference type="SAM" id="Coils"/>
    </source>
</evidence>
<feature type="compositionally biased region" description="Low complexity" evidence="7">
    <location>
        <begin position="161"/>
        <end position="173"/>
    </location>
</feature>
<evidence type="ECO:0000256" key="1">
    <source>
        <dbReference type="ARBA" id="ARBA00022723"/>
    </source>
</evidence>
<dbReference type="SUPFAM" id="SSF144232">
    <property type="entry name" value="HIT/MYND zinc finger-like"/>
    <property type="match status" value="1"/>
</dbReference>
<reference evidence="11" key="1">
    <citation type="journal article" date="2020" name="Nat. Ecol. Evol.">
        <title>Deeply conserved synteny resolves early events in vertebrate evolution.</title>
        <authorList>
            <person name="Simakov O."/>
            <person name="Marletaz F."/>
            <person name="Yue J.X."/>
            <person name="O'Connell B."/>
            <person name="Jenkins J."/>
            <person name="Brandt A."/>
            <person name="Calef R."/>
            <person name="Tung C.H."/>
            <person name="Huang T.K."/>
            <person name="Schmutz J."/>
            <person name="Satoh N."/>
            <person name="Yu J.K."/>
            <person name="Putnam N.H."/>
            <person name="Green R.E."/>
            <person name="Rokhsar D.S."/>
        </authorList>
    </citation>
    <scope>NUCLEOTIDE SEQUENCE [LARGE SCALE GENOMIC DNA]</scope>
    <source>
        <strain evidence="11">S238N-H82</strain>
    </source>
</reference>
<feature type="compositionally biased region" description="Low complexity" evidence="7">
    <location>
        <begin position="956"/>
        <end position="968"/>
    </location>
</feature>
<evidence type="ECO:0000313" key="13">
    <source>
        <dbReference type="RefSeq" id="XP_035672953.1"/>
    </source>
</evidence>
<dbReference type="InterPro" id="IPR035437">
    <property type="entry name" value="SNase_OB-fold_sf"/>
</dbReference>
<sequence>MSTSGKDLDGLGTWNPMEEDFKSPTFNSYDRGPGANFPNGLSPASRSSGDGERPQSDKITLYVSGIPLEMEADGVKNFFSQVAIPLSVDIKKPQDYSYGTTYGFVEMASVRDADAVMREFDQRKCGKFTLKIRPARPKAPREESYTQRREPLQKVQLYATQGQSQSRNYSSSDSGKESRPQPAIRTIENRYGKSSPSAPDRDPQGRRRSSGGDSPPPLDDNRPPSPIKRTSSTSSIPATLDMSGQASFTNKYSQFRGSMAGQDRSPHPQPAVPYDSDRGRSPNRFTGQQGVGGGVRRSVSQSNMRDRQPSGEFNRGSYNDRGYGRDSQVSPSQRAVEFERGGQRTGVRTSPSLSEMRGGDRTEASPTPQGSYTNGMHEDIRDATQMGASSKPSTPQPTGSPQKTTERPCVLCGQLGKSKCSTCKTPYCSRDCQRKHWPEHKNHCRPVGKSDDVPTGFENFDVSAGEDVKEKMDTLMALSGIQMPSATPPQEHRAQPSPSPPQAAPPPELAVANLERSQLPKGETVKVSVTEVVSPENISVQIIHHETILELSQLMVNMAQTYEGTNNEGTNAYHPQAGELCAAKFSDGGWYRASVDSVNPDGTLAVTYVDFGNSESIPVARVRKLEPKMAKLPLLAVKCSLLVLAGKGGSTWNTEVVNFLKTNIVNKECSVTMKEQQDGTPLVEMVETGTGKSVADMVLESGLFVPCQKPPPPPQDPQEDFGFLVTHIDSPASFYGQVGLGADMKEVAVDLAKKMELIAGLPEAISQNKQEPYMPQVGELCCALWEMDGMWYRAEVIEVVSNSQLKVFFLDYGNTETVTEANTRPIPESFTQCPALALHCKLAGVSPVNSDRWSQQATKCFKDLTKDKLLMGMPMAREGDVLSVELKDFATGAKVSEEMVQAGAAVSSARPPAQSPAATPAAMPVQPSLFTPGKPAGDSSRSPSEQLQRRSPTPPVQLSSSPSPQSHELQPRPQSRPSSANKGRMKTVTRVQPPVSGRFDVLLKCVKSPGLFYCQLTEPSGVQQLQVLLNDITHHCQAQPMDPAYIPDIGEICCVNSPNGRTWLRAQVQEHRLSNKVQIECVDIGKQVQVSQTRLRPALPQHTDLPLQVFKASLAGVVPVHGGEWSKNSADFLSKYVDSQRLTAEVVAQEGDLYFLHLWDRTSGQEVSLSQMLSEEGLAHLEPLTPEGSPPPSRKRKPPPIHPSPTQNGHIRTPSPIQVIQNGGVERASSLKAPPAAAVGTASVENILQEMKEIMAQQAQEISELRRMVQQLLHAQTR</sequence>
<proteinExistence type="predicted"/>
<keyword evidence="1" id="KW-0479">Metal-binding</keyword>
<gene>
    <name evidence="12 13" type="primary">LOC118413535</name>
</gene>
<feature type="coiled-coil region" evidence="6">
    <location>
        <begin position="1248"/>
        <end position="1275"/>
    </location>
</feature>
<feature type="compositionally biased region" description="Polar residues" evidence="7">
    <location>
        <begin position="939"/>
        <end position="950"/>
    </location>
</feature>
<feature type="domain" description="Tudor" evidence="9">
    <location>
        <begin position="1046"/>
        <end position="1105"/>
    </location>
</feature>
<dbReference type="SMART" id="SM00333">
    <property type="entry name" value="TUDOR"/>
    <property type="match status" value="4"/>
</dbReference>
<dbReference type="AlphaFoldDB" id="A0A9J7L083"/>
<evidence type="ECO:0000256" key="2">
    <source>
        <dbReference type="ARBA" id="ARBA00022771"/>
    </source>
</evidence>